<gene>
    <name evidence="1" type="primary">AUGUSTUS-3.0.2_31267</name>
    <name evidence="1" type="ORF">TcasGA2_TC031267</name>
</gene>
<keyword evidence="2" id="KW-1185">Reference proteome</keyword>
<name>A0A139WDP9_TRICA</name>
<dbReference type="InParanoid" id="A0A139WDP9"/>
<evidence type="ECO:0000313" key="1">
    <source>
        <dbReference type="EMBL" id="KYB26056.1"/>
    </source>
</evidence>
<proteinExistence type="predicted"/>
<evidence type="ECO:0000313" key="2">
    <source>
        <dbReference type="Proteomes" id="UP000007266"/>
    </source>
</evidence>
<sequence length="164" mass="17329">MIEIVEESFRVEVVLLLGLRKAVPAQRASWGSGAAAAGASGATKRFSPSEPCEASRSLVLDVMFSGSSPRRIAQQGWHFLFQAAVWCELRAVLDPEGCSTESVGSRVEVVLLLGLRKAVPAQRASWGSGAAAAGASGATKRVHRLRTQRWFRGAGVVGLVKGAK</sequence>
<dbReference type="AlphaFoldDB" id="A0A139WDP9"/>
<dbReference type="EMBL" id="KQ971357">
    <property type="protein sequence ID" value="KYB26056.1"/>
    <property type="molecule type" value="Genomic_DNA"/>
</dbReference>
<protein>
    <submittedName>
        <fullName evidence="1">Uncharacterized protein</fullName>
    </submittedName>
</protein>
<dbReference type="Proteomes" id="UP000007266">
    <property type="component" value="Linkage group 8"/>
</dbReference>
<organism evidence="1 2">
    <name type="scientific">Tribolium castaneum</name>
    <name type="common">Red flour beetle</name>
    <dbReference type="NCBI Taxonomy" id="7070"/>
    <lineage>
        <taxon>Eukaryota</taxon>
        <taxon>Metazoa</taxon>
        <taxon>Ecdysozoa</taxon>
        <taxon>Arthropoda</taxon>
        <taxon>Hexapoda</taxon>
        <taxon>Insecta</taxon>
        <taxon>Pterygota</taxon>
        <taxon>Neoptera</taxon>
        <taxon>Endopterygota</taxon>
        <taxon>Coleoptera</taxon>
        <taxon>Polyphaga</taxon>
        <taxon>Cucujiformia</taxon>
        <taxon>Tenebrionidae</taxon>
        <taxon>Tenebrionidae incertae sedis</taxon>
        <taxon>Tribolium</taxon>
    </lineage>
</organism>
<accession>A0A139WDP9</accession>
<reference evidence="1 2" key="2">
    <citation type="journal article" date="2010" name="Nucleic Acids Res.">
        <title>BeetleBase in 2010: revisions to provide comprehensive genomic information for Tribolium castaneum.</title>
        <authorList>
            <person name="Kim H.S."/>
            <person name="Murphy T."/>
            <person name="Xia J."/>
            <person name="Caragea D."/>
            <person name="Park Y."/>
            <person name="Beeman R.W."/>
            <person name="Lorenzen M.D."/>
            <person name="Butcher S."/>
            <person name="Manak J.R."/>
            <person name="Brown S.J."/>
        </authorList>
    </citation>
    <scope>GENOME REANNOTATION</scope>
    <source>
        <strain evidence="1 2">Georgia GA2</strain>
    </source>
</reference>
<reference evidence="1 2" key="1">
    <citation type="journal article" date="2008" name="Nature">
        <title>The genome of the model beetle and pest Tribolium castaneum.</title>
        <authorList>
            <consortium name="Tribolium Genome Sequencing Consortium"/>
            <person name="Richards S."/>
            <person name="Gibbs R.A."/>
            <person name="Weinstock G.M."/>
            <person name="Brown S.J."/>
            <person name="Denell R."/>
            <person name="Beeman R.W."/>
            <person name="Gibbs R."/>
            <person name="Beeman R.W."/>
            <person name="Brown S.J."/>
            <person name="Bucher G."/>
            <person name="Friedrich M."/>
            <person name="Grimmelikhuijzen C.J."/>
            <person name="Klingler M."/>
            <person name="Lorenzen M."/>
            <person name="Richards S."/>
            <person name="Roth S."/>
            <person name="Schroder R."/>
            <person name="Tautz D."/>
            <person name="Zdobnov E.M."/>
            <person name="Muzny D."/>
            <person name="Gibbs R.A."/>
            <person name="Weinstock G.M."/>
            <person name="Attaway T."/>
            <person name="Bell S."/>
            <person name="Buhay C.J."/>
            <person name="Chandrabose M.N."/>
            <person name="Chavez D."/>
            <person name="Clerk-Blankenburg K.P."/>
            <person name="Cree A."/>
            <person name="Dao M."/>
            <person name="Davis C."/>
            <person name="Chacko J."/>
            <person name="Dinh H."/>
            <person name="Dugan-Rocha S."/>
            <person name="Fowler G."/>
            <person name="Garner T.T."/>
            <person name="Garnes J."/>
            <person name="Gnirke A."/>
            <person name="Hawes A."/>
            <person name="Hernandez J."/>
            <person name="Hines S."/>
            <person name="Holder M."/>
            <person name="Hume J."/>
            <person name="Jhangiani S.N."/>
            <person name="Joshi V."/>
            <person name="Khan Z.M."/>
            <person name="Jackson L."/>
            <person name="Kovar C."/>
            <person name="Kowis A."/>
            <person name="Lee S."/>
            <person name="Lewis L.R."/>
            <person name="Margolis J."/>
            <person name="Morgan M."/>
            <person name="Nazareth L.V."/>
            <person name="Nguyen N."/>
            <person name="Okwuonu G."/>
            <person name="Parker D."/>
            <person name="Richards S."/>
            <person name="Ruiz S.J."/>
            <person name="Santibanez J."/>
            <person name="Savard J."/>
            <person name="Scherer S.E."/>
            <person name="Schneider B."/>
            <person name="Sodergren E."/>
            <person name="Tautz D."/>
            <person name="Vattahil S."/>
            <person name="Villasana D."/>
            <person name="White C.S."/>
            <person name="Wright R."/>
            <person name="Park Y."/>
            <person name="Beeman R.W."/>
            <person name="Lord J."/>
            <person name="Oppert B."/>
            <person name="Lorenzen M."/>
            <person name="Brown S."/>
            <person name="Wang L."/>
            <person name="Savard J."/>
            <person name="Tautz D."/>
            <person name="Richards S."/>
            <person name="Weinstock G."/>
            <person name="Gibbs R.A."/>
            <person name="Liu Y."/>
            <person name="Worley K."/>
            <person name="Weinstock G."/>
            <person name="Elsik C.G."/>
            <person name="Reese J.T."/>
            <person name="Elhaik E."/>
            <person name="Landan G."/>
            <person name="Graur D."/>
            <person name="Arensburger P."/>
            <person name="Atkinson P."/>
            <person name="Beeman R.W."/>
            <person name="Beidler J."/>
            <person name="Brown S.J."/>
            <person name="Demuth J.P."/>
            <person name="Drury D.W."/>
            <person name="Du Y.Z."/>
            <person name="Fujiwara H."/>
            <person name="Lorenzen M."/>
            <person name="Maselli V."/>
            <person name="Osanai M."/>
            <person name="Park Y."/>
            <person name="Robertson H.M."/>
            <person name="Tu Z."/>
            <person name="Wang J.J."/>
            <person name="Wang S."/>
            <person name="Richards S."/>
            <person name="Song H."/>
            <person name="Zhang L."/>
            <person name="Sodergren E."/>
            <person name="Werner D."/>
            <person name="Stanke M."/>
            <person name="Morgenstern B."/>
            <person name="Solovyev V."/>
            <person name="Kosarev P."/>
            <person name="Brown G."/>
            <person name="Chen H.C."/>
            <person name="Ermolaeva O."/>
            <person name="Hlavina W."/>
            <person name="Kapustin Y."/>
            <person name="Kiryutin B."/>
            <person name="Kitts P."/>
            <person name="Maglott D."/>
            <person name="Pruitt K."/>
            <person name="Sapojnikov V."/>
            <person name="Souvorov A."/>
            <person name="Mackey A.J."/>
            <person name="Waterhouse R.M."/>
            <person name="Wyder S."/>
            <person name="Zdobnov E.M."/>
            <person name="Zdobnov E.M."/>
            <person name="Wyder S."/>
            <person name="Kriventseva E.V."/>
            <person name="Kadowaki T."/>
            <person name="Bork P."/>
            <person name="Aranda M."/>
            <person name="Bao R."/>
            <person name="Beermann A."/>
            <person name="Berns N."/>
            <person name="Bolognesi R."/>
            <person name="Bonneton F."/>
            <person name="Bopp D."/>
            <person name="Brown S.J."/>
            <person name="Bucher G."/>
            <person name="Butts T."/>
            <person name="Chaumot A."/>
            <person name="Denell R.E."/>
            <person name="Ferrier D.E."/>
            <person name="Friedrich M."/>
            <person name="Gordon C.M."/>
            <person name="Jindra M."/>
            <person name="Klingler M."/>
            <person name="Lan Q."/>
            <person name="Lattorff H.M."/>
            <person name="Laudet V."/>
            <person name="von Levetsow C."/>
            <person name="Liu Z."/>
            <person name="Lutz R."/>
            <person name="Lynch J.A."/>
            <person name="da Fonseca R.N."/>
            <person name="Posnien N."/>
            <person name="Reuter R."/>
            <person name="Roth S."/>
            <person name="Savard J."/>
            <person name="Schinko J.B."/>
            <person name="Schmitt C."/>
            <person name="Schoppmeier M."/>
            <person name="Schroder R."/>
            <person name="Shippy T.D."/>
            <person name="Simonnet F."/>
            <person name="Marques-Souza H."/>
            <person name="Tautz D."/>
            <person name="Tomoyasu Y."/>
            <person name="Trauner J."/>
            <person name="Van der Zee M."/>
            <person name="Vervoort M."/>
            <person name="Wittkopp N."/>
            <person name="Wimmer E.A."/>
            <person name="Yang X."/>
            <person name="Jones A.K."/>
            <person name="Sattelle D.B."/>
            <person name="Ebert P.R."/>
            <person name="Nelson D."/>
            <person name="Scott J.G."/>
            <person name="Beeman R.W."/>
            <person name="Muthukrishnan S."/>
            <person name="Kramer K.J."/>
            <person name="Arakane Y."/>
            <person name="Beeman R.W."/>
            <person name="Zhu Q."/>
            <person name="Hogenkamp D."/>
            <person name="Dixit R."/>
            <person name="Oppert B."/>
            <person name="Jiang H."/>
            <person name="Zou Z."/>
            <person name="Marshall J."/>
            <person name="Elpidina E."/>
            <person name="Vinokurov K."/>
            <person name="Oppert C."/>
            <person name="Zou Z."/>
            <person name="Evans J."/>
            <person name="Lu Z."/>
            <person name="Zhao P."/>
            <person name="Sumathipala N."/>
            <person name="Altincicek B."/>
            <person name="Vilcinskas A."/>
            <person name="Williams M."/>
            <person name="Hultmark D."/>
            <person name="Hetru C."/>
            <person name="Jiang H."/>
            <person name="Grimmelikhuijzen C.J."/>
            <person name="Hauser F."/>
            <person name="Cazzamali G."/>
            <person name="Williamson M."/>
            <person name="Park Y."/>
            <person name="Li B."/>
            <person name="Tanaka Y."/>
            <person name="Predel R."/>
            <person name="Neupert S."/>
            <person name="Schachtner J."/>
            <person name="Verleyen P."/>
            <person name="Raible F."/>
            <person name="Bork P."/>
            <person name="Friedrich M."/>
            <person name="Walden K.K."/>
            <person name="Robertson H.M."/>
            <person name="Angeli S."/>
            <person name="Foret S."/>
            <person name="Bucher G."/>
            <person name="Schuetz S."/>
            <person name="Maleszka R."/>
            <person name="Wimmer E.A."/>
            <person name="Beeman R.W."/>
            <person name="Lorenzen M."/>
            <person name="Tomoyasu Y."/>
            <person name="Miller S.C."/>
            <person name="Grossmann D."/>
            <person name="Bucher G."/>
        </authorList>
    </citation>
    <scope>NUCLEOTIDE SEQUENCE [LARGE SCALE GENOMIC DNA]</scope>
    <source>
        <strain evidence="1 2">Georgia GA2</strain>
    </source>
</reference>